<dbReference type="EMBL" id="MG228254">
    <property type="protein sequence ID" value="AWH59638.1"/>
    <property type="molecule type" value="Genomic_DNA"/>
</dbReference>
<geneLocation type="plasmid" evidence="2">
    <name>p9.1_1</name>
</geneLocation>
<feature type="transmembrane region" description="Helical" evidence="1">
    <location>
        <begin position="21"/>
        <end position="43"/>
    </location>
</feature>
<keyword evidence="2" id="KW-0614">Plasmid</keyword>
<keyword evidence="1" id="KW-0472">Membrane</keyword>
<evidence type="ECO:0000256" key="1">
    <source>
        <dbReference type="SAM" id="Phobius"/>
    </source>
</evidence>
<keyword evidence="1" id="KW-1133">Transmembrane helix</keyword>
<organism evidence="2">
    <name type="scientific">Edwardsiella tarda</name>
    <dbReference type="NCBI Taxonomy" id="636"/>
    <lineage>
        <taxon>Bacteria</taxon>
        <taxon>Pseudomonadati</taxon>
        <taxon>Pseudomonadota</taxon>
        <taxon>Gammaproteobacteria</taxon>
        <taxon>Enterobacterales</taxon>
        <taxon>Hafniaceae</taxon>
        <taxon>Edwardsiella</taxon>
    </lineage>
</organism>
<accession>A0A2S1PMD9</accession>
<proteinExistence type="predicted"/>
<name>A0A2S1PMD9_EDWTA</name>
<sequence>MASISIYHEEVVLKKWILKMVCFLICFSMVTILVFELSFRLFSADFFIRLLEKLSLFGFKSSFDSLVIFLTVLSLIVSFLLCIAVVTIIKKRVL</sequence>
<keyword evidence="1" id="KW-0812">Transmembrane</keyword>
<evidence type="ECO:0000313" key="2">
    <source>
        <dbReference type="EMBL" id="AWH59638.1"/>
    </source>
</evidence>
<protein>
    <submittedName>
        <fullName evidence="2">Uncharacterized protein</fullName>
    </submittedName>
</protein>
<dbReference type="AlphaFoldDB" id="A0A2S1PMD9"/>
<reference evidence="2" key="1">
    <citation type="journal article" date="2017" name="J. Clin. Microbiol.">
        <title>Comparative phenotypic and genotypic analysis of Edwardsiella spp. isolates from different hosts and geographic origins, with an emphasis on isolates formerly classified as E. tarda and an evaluation of diagnostic methods.</title>
        <authorList>
            <person name="Reichley S.R."/>
            <person name="Ware C."/>
            <person name="Steadman J."/>
            <person name="Gaunt P.S."/>
            <person name="Garcia J.C."/>
            <person name="LaFrentz B.R."/>
            <person name="Thachil A."/>
            <person name="Waldbieser G.C."/>
            <person name="Stine C.B."/>
            <person name="Bujan N."/>
            <person name="Arias C.R."/>
            <person name="Loch T."/>
            <person name="Welch T.J."/>
            <person name="Cipriano R.C."/>
            <person name="Greenway T.E."/>
            <person name="Khoo L.H."/>
            <person name="Wise D.J."/>
            <person name="Lawrence M.L."/>
            <person name="Griffin M.J."/>
        </authorList>
    </citation>
    <scope>NUCLEOTIDE SEQUENCE</scope>
    <source>
        <strain evidence="2">9.1</strain>
        <plasmid evidence="2">p9.1_1</plasmid>
    </source>
</reference>
<feature type="transmembrane region" description="Helical" evidence="1">
    <location>
        <begin position="63"/>
        <end position="89"/>
    </location>
</feature>